<evidence type="ECO:0000256" key="1">
    <source>
        <dbReference type="ARBA" id="ARBA00022441"/>
    </source>
</evidence>
<dbReference type="Gene3D" id="3.30.710.10">
    <property type="entry name" value="Potassium Channel Kv1.1, Chain A"/>
    <property type="match status" value="1"/>
</dbReference>
<keyword evidence="8" id="KW-1185">Reference proteome</keyword>
<dbReference type="Pfam" id="PF07707">
    <property type="entry name" value="BACK"/>
    <property type="match status" value="1"/>
</dbReference>
<dbReference type="InterPro" id="IPR015915">
    <property type="entry name" value="Kelch-typ_b-propeller"/>
</dbReference>
<keyword evidence="1" id="KW-0880">Kelch repeat</keyword>
<dbReference type="EMBL" id="FR905738">
    <property type="protein sequence ID" value="CDQ81321.1"/>
    <property type="molecule type" value="Genomic_DNA"/>
</dbReference>
<dbReference type="PaxDb" id="8022-A0A060XPD6"/>
<reference evidence="6" key="4">
    <citation type="submission" date="2025-05" db="UniProtKB">
        <authorList>
            <consortium name="Ensembl"/>
        </authorList>
    </citation>
    <scope>IDENTIFICATION</scope>
</reference>
<evidence type="ECO:0000313" key="7">
    <source>
        <dbReference type="Proteomes" id="UP000193380"/>
    </source>
</evidence>
<accession>A0A060XPD6</accession>
<feature type="region of interest" description="Disordered" evidence="3">
    <location>
        <begin position="1"/>
        <end position="20"/>
    </location>
</feature>
<evidence type="ECO:0000256" key="2">
    <source>
        <dbReference type="ARBA" id="ARBA00022737"/>
    </source>
</evidence>
<dbReference type="InterPro" id="IPR000210">
    <property type="entry name" value="BTB/POZ_dom"/>
</dbReference>
<dbReference type="Proteomes" id="UP000193380">
    <property type="component" value="Unassembled WGS sequence"/>
</dbReference>
<proteinExistence type="predicted"/>
<dbReference type="InterPro" id="IPR011333">
    <property type="entry name" value="SKP1/BTB/POZ_sf"/>
</dbReference>
<organism evidence="5 7">
    <name type="scientific">Oncorhynchus mykiss</name>
    <name type="common">Rainbow trout</name>
    <name type="synonym">Salmo gairdneri</name>
    <dbReference type="NCBI Taxonomy" id="8022"/>
    <lineage>
        <taxon>Eukaryota</taxon>
        <taxon>Metazoa</taxon>
        <taxon>Chordata</taxon>
        <taxon>Craniata</taxon>
        <taxon>Vertebrata</taxon>
        <taxon>Euteleostomi</taxon>
        <taxon>Actinopterygii</taxon>
        <taxon>Neopterygii</taxon>
        <taxon>Teleostei</taxon>
        <taxon>Protacanthopterygii</taxon>
        <taxon>Salmoniformes</taxon>
        <taxon>Salmonidae</taxon>
        <taxon>Salmoninae</taxon>
        <taxon>Oncorhynchus</taxon>
    </lineage>
</organism>
<reference evidence="5" key="2">
    <citation type="submission" date="2014-03" db="EMBL/GenBank/DDBJ databases">
        <authorList>
            <person name="Genoscope - CEA"/>
        </authorList>
    </citation>
    <scope>NUCLEOTIDE SEQUENCE</scope>
</reference>
<dbReference type="Gene3D" id="1.25.40.420">
    <property type="match status" value="1"/>
</dbReference>
<evidence type="ECO:0000259" key="4">
    <source>
        <dbReference type="PROSITE" id="PS50097"/>
    </source>
</evidence>
<dbReference type="InterPro" id="IPR006652">
    <property type="entry name" value="Kelch_1"/>
</dbReference>
<evidence type="ECO:0000313" key="8">
    <source>
        <dbReference type="Proteomes" id="UP000694395"/>
    </source>
</evidence>
<evidence type="ECO:0000313" key="5">
    <source>
        <dbReference type="EMBL" id="CDQ81321.1"/>
    </source>
</evidence>
<protein>
    <recommendedName>
        <fullName evidence="4">BTB domain-containing protein</fullName>
    </recommendedName>
</protein>
<dbReference type="SUPFAM" id="SSF117281">
    <property type="entry name" value="Kelch motif"/>
    <property type="match status" value="1"/>
</dbReference>
<evidence type="ECO:0000256" key="3">
    <source>
        <dbReference type="SAM" id="MobiDB-lite"/>
    </source>
</evidence>
<dbReference type="Proteomes" id="UP000694395">
    <property type="component" value="Chromosome 24"/>
</dbReference>
<dbReference type="PANTHER" id="PTHR45632">
    <property type="entry name" value="LD33804P"/>
    <property type="match status" value="1"/>
</dbReference>
<dbReference type="KEGG" id="omy:110503818"/>
<dbReference type="SUPFAM" id="SSF54695">
    <property type="entry name" value="POZ domain"/>
    <property type="match status" value="1"/>
</dbReference>
<dbReference type="InterPro" id="IPR017096">
    <property type="entry name" value="BTB-kelch_protein"/>
</dbReference>
<dbReference type="Ensembl" id="ENSOMYT00000047133.2">
    <property type="protein sequence ID" value="ENSOMYP00000043236.1"/>
    <property type="gene ID" value="ENSOMYG00000019911.2"/>
</dbReference>
<name>A0A060XPD6_ONCMY</name>
<dbReference type="PROSITE" id="PS50097">
    <property type="entry name" value="BTB"/>
    <property type="match status" value="1"/>
</dbReference>
<dbReference type="SMART" id="SM00875">
    <property type="entry name" value="BACK"/>
    <property type="match status" value="1"/>
</dbReference>
<dbReference type="GeneTree" id="ENSGT00940000158415"/>
<dbReference type="SMART" id="SM00612">
    <property type="entry name" value="Kelch"/>
    <property type="match status" value="3"/>
</dbReference>
<dbReference type="STRING" id="8022.A0A060XPD6"/>
<dbReference type="Gene3D" id="2.120.10.80">
    <property type="entry name" value="Kelch-type beta propeller"/>
    <property type="match status" value="2"/>
</dbReference>
<dbReference type="PANTHER" id="PTHR45632:SF3">
    <property type="entry name" value="KELCH-LIKE PROTEIN 32"/>
    <property type="match status" value="1"/>
</dbReference>
<keyword evidence="2" id="KW-0677">Repeat</keyword>
<feature type="compositionally biased region" description="Basic and acidic residues" evidence="3">
    <location>
        <begin position="1"/>
        <end position="14"/>
    </location>
</feature>
<dbReference type="InterPro" id="IPR011705">
    <property type="entry name" value="BACK"/>
</dbReference>
<dbReference type="AlphaFoldDB" id="A0A060XPD6"/>
<reference evidence="5" key="1">
    <citation type="journal article" date="2014" name="Nat. Commun.">
        <title>The rainbow trout genome provides novel insights into evolution after whole-genome duplication in vertebrates.</title>
        <authorList>
            <person name="Berthelot C."/>
            <person name="Brunet F."/>
            <person name="Chalopin D."/>
            <person name="Juanchich A."/>
            <person name="Bernard M."/>
            <person name="Noel B."/>
            <person name="Bento P."/>
            <person name="Da Silva C."/>
            <person name="Labadie K."/>
            <person name="Alberti A."/>
            <person name="Aury J.M."/>
            <person name="Louis A."/>
            <person name="Dehais P."/>
            <person name="Bardou P."/>
            <person name="Montfort J."/>
            <person name="Klopp C."/>
            <person name="Cabau C."/>
            <person name="Gaspin C."/>
            <person name="Thorgaard G.H."/>
            <person name="Boussaha M."/>
            <person name="Quillet E."/>
            <person name="Guyomard R."/>
            <person name="Galiana D."/>
            <person name="Bobe J."/>
            <person name="Volff J.N."/>
            <person name="Genet C."/>
            <person name="Wincker P."/>
            <person name="Jaillon O."/>
            <person name="Roest Crollius H."/>
            <person name="Guiguen Y."/>
        </authorList>
    </citation>
    <scope>NUCLEOTIDE SEQUENCE [LARGE SCALE GENOMIC DNA]</scope>
</reference>
<dbReference type="PIRSF" id="PIRSF037037">
    <property type="entry name" value="Kelch-like_protein_gigaxonin"/>
    <property type="match status" value="1"/>
</dbReference>
<dbReference type="SMART" id="SM00225">
    <property type="entry name" value="BTB"/>
    <property type="match status" value="1"/>
</dbReference>
<sequence length="622" mass="69468">MDPRSEGSDPRSEGTDYVPNSIPYVPEHRSELCVSEAHSQQLLGMLRSFRERGLLFDFTITVQDQTFPCHRCVLAACSDFFRAMFELDMRECGDRMVTLGNQSPEAVRCFLDFCYSGEMVVTHENVDMLFQLASFLQVSVLFRACSDFLTGTLELSNCLMLLALAEGYGSASLLQQANEFVVQNFHDLSMTTDFLDMPLGVLELCLGSDSLSVPSEEVAVRSSLRWTSHNLQTRQRLLPRLLALLRLHHVPTHTLQALARTENLLSGDQLCVSLVSDAVSRQTQLSGLLPDARPATTESYIYIHKTEENGDIHHSFCYCLDTDQWRELPQGQGVGFSMTPDPSGSSLTSYAEKLFVTGGCRGNCCRTVRLHVAEPFHDATAEVWCYCPVTHTCTPAPDMGKPRTMHTAITTLDRLYVLGGRTRGEREGTPSLMEVEYYDPLAKTWTSVSPLPTAIYYPEASACGSIIYTLGSSVEISDSFNPSLDCFLRYDAVSDQWSHLVAEFGQFFHATLVKAVSVNNILHLCDLSTYKVYSFCPETCVWQGEGSFECAGFNAGSVGVANRIYILGGDYSPDEITDEVQVYHSGRGQWEEVTPMPRPLTEFHCQVISFNRYRDPWGGRDM</sequence>
<evidence type="ECO:0000313" key="6">
    <source>
        <dbReference type="Ensembl" id="ENSOMYP00000043236.1"/>
    </source>
</evidence>
<dbReference type="CTD" id="143879"/>
<dbReference type="Pfam" id="PF01344">
    <property type="entry name" value="Kelch_1"/>
    <property type="match status" value="3"/>
</dbReference>
<reference evidence="6 8" key="3">
    <citation type="submission" date="2020-07" db="EMBL/GenBank/DDBJ databases">
        <title>A long reads based de novo assembly of the rainbow trout Arlee double haploid line genome.</title>
        <authorList>
            <person name="Gao G."/>
            <person name="Palti Y."/>
        </authorList>
    </citation>
    <scope>NUCLEOTIDE SEQUENCE [LARGE SCALE GENOMIC DNA]</scope>
</reference>
<feature type="domain" description="BTB" evidence="4">
    <location>
        <begin position="56"/>
        <end position="123"/>
    </location>
</feature>
<dbReference type="OrthoDB" id="25620at2759"/>
<dbReference type="Pfam" id="PF00651">
    <property type="entry name" value="BTB"/>
    <property type="match status" value="1"/>
</dbReference>
<gene>
    <name evidence="5" type="ORF">GSONMT00017415001</name>
</gene>